<evidence type="ECO:0000256" key="1">
    <source>
        <dbReference type="SAM" id="MobiDB-lite"/>
    </source>
</evidence>
<sequence>MDHTDTYRELVRLSDEAHIELERKNMLSQPKSVIESEFQEVVKSLSEFSLHADLNLHADVEQQIESIEKLNKQLRQMLSVRRGIIEQKLISYPSLNAFYGEEASPNDEEIKELIARCDEQTISILNSDGLIKSKDTPSVPTRTPFTPQELPEQVNEEDNRLKDILYGLIASSGLDWSKNERLYQILERI</sequence>
<feature type="region of interest" description="Disordered" evidence="1">
    <location>
        <begin position="133"/>
        <end position="154"/>
    </location>
</feature>
<feature type="compositionally biased region" description="Polar residues" evidence="1">
    <location>
        <begin position="136"/>
        <end position="146"/>
    </location>
</feature>
<evidence type="ECO:0000313" key="3">
    <source>
        <dbReference type="Proteomes" id="UP000094565"/>
    </source>
</evidence>
<dbReference type="EMBL" id="CP014587">
    <property type="protein sequence ID" value="ANZ77311.1"/>
    <property type="molecule type" value="Genomic_DNA"/>
</dbReference>
<evidence type="ECO:0000313" key="2">
    <source>
        <dbReference type="EMBL" id="ANZ77311.1"/>
    </source>
</evidence>
<dbReference type="Proteomes" id="UP000094565">
    <property type="component" value="Chromosome 4"/>
</dbReference>
<dbReference type="AlphaFoldDB" id="A0A1B2JHE6"/>
<keyword evidence="3" id="KW-1185">Reference proteome</keyword>
<accession>A0A1B2JHE6</accession>
<protein>
    <submittedName>
        <fullName evidence="2">BA75_04523T0</fullName>
    </submittedName>
</protein>
<name>A0A1B2JHE6_PICPA</name>
<reference evidence="2 3" key="1">
    <citation type="submission" date="2016-02" db="EMBL/GenBank/DDBJ databases">
        <title>Comparative genomic and transcriptomic foundation for Pichia pastoris.</title>
        <authorList>
            <person name="Love K.R."/>
            <person name="Shah K.A."/>
            <person name="Whittaker C.A."/>
            <person name="Wu J."/>
            <person name="Bartlett M.C."/>
            <person name="Ma D."/>
            <person name="Leeson R.L."/>
            <person name="Priest M."/>
            <person name="Young S.K."/>
            <person name="Love J.C."/>
        </authorList>
    </citation>
    <scope>NUCLEOTIDE SEQUENCE [LARGE SCALE GENOMIC DNA]</scope>
    <source>
        <strain evidence="2 3">ATCC 28485</strain>
    </source>
</reference>
<proteinExistence type="predicted"/>
<organism evidence="2 3">
    <name type="scientific">Komagataella pastoris</name>
    <name type="common">Yeast</name>
    <name type="synonym">Pichia pastoris</name>
    <dbReference type="NCBI Taxonomy" id="4922"/>
    <lineage>
        <taxon>Eukaryota</taxon>
        <taxon>Fungi</taxon>
        <taxon>Dikarya</taxon>
        <taxon>Ascomycota</taxon>
        <taxon>Saccharomycotina</taxon>
        <taxon>Pichiomycetes</taxon>
        <taxon>Pichiales</taxon>
        <taxon>Pichiaceae</taxon>
        <taxon>Komagataella</taxon>
    </lineage>
</organism>
<gene>
    <name evidence="2" type="ORF">ATY40_BA7504523</name>
</gene>
<dbReference type="OrthoDB" id="10286846at2759"/>